<accession>A0AAU7Z2Y5</accession>
<organism evidence="3">
    <name type="scientific">Tunturiibacter gelidiferens</name>
    <dbReference type="NCBI Taxonomy" id="3069689"/>
    <lineage>
        <taxon>Bacteria</taxon>
        <taxon>Pseudomonadati</taxon>
        <taxon>Acidobacteriota</taxon>
        <taxon>Terriglobia</taxon>
        <taxon>Terriglobales</taxon>
        <taxon>Acidobacteriaceae</taxon>
        <taxon>Tunturiibacter</taxon>
    </lineage>
</organism>
<evidence type="ECO:0000313" key="3">
    <source>
        <dbReference type="EMBL" id="XCB22864.1"/>
    </source>
</evidence>
<feature type="region of interest" description="Disordered" evidence="2">
    <location>
        <begin position="149"/>
        <end position="171"/>
    </location>
</feature>
<evidence type="ECO:0000256" key="2">
    <source>
        <dbReference type="SAM" id="MobiDB-lite"/>
    </source>
</evidence>
<evidence type="ECO:0008006" key="4">
    <source>
        <dbReference type="Google" id="ProtNLM"/>
    </source>
</evidence>
<reference evidence="3" key="2">
    <citation type="journal article" date="2024" name="Environ. Microbiol.">
        <title>Genome analysis and description of Tunturibacter gen. nov. expands the diversity of Terriglobia in tundra soils.</title>
        <authorList>
            <person name="Messyasz A."/>
            <person name="Mannisto M.K."/>
            <person name="Kerkhof L.J."/>
            <person name="Haggblom M.M."/>
        </authorList>
    </citation>
    <scope>NUCLEOTIDE SEQUENCE</scope>
    <source>
        <strain evidence="3">M8UP39</strain>
    </source>
</reference>
<protein>
    <recommendedName>
        <fullName evidence="4">HTH HARE-type domain-containing protein</fullName>
    </recommendedName>
</protein>
<dbReference type="RefSeq" id="WP_353072646.1">
    <property type="nucleotide sequence ID" value="NZ_CP132938.1"/>
</dbReference>
<dbReference type="AlphaFoldDB" id="A0AAU7Z2Y5"/>
<sequence>MSDKLSAAVEALQEELQKQLAEVDDTKRMINGLLRRMGQEALYADESNSVHSSTIRSSQFYGKPLATAAREYLEMSSQRDARTPDEILTALKKGAFDFKSTNWKEKDYLRMLSISLSKNTSMFHRLPNGAFGLLSWYDSAMIKRSDKAAGDAKKAQAVALPEEQEDEGDAT</sequence>
<name>A0AAU7Z2Y5_9BACT</name>
<dbReference type="KEGG" id="tgi:RBB81_02770"/>
<dbReference type="EMBL" id="CP132938">
    <property type="protein sequence ID" value="XCB22864.1"/>
    <property type="molecule type" value="Genomic_DNA"/>
</dbReference>
<feature type="compositionally biased region" description="Acidic residues" evidence="2">
    <location>
        <begin position="162"/>
        <end position="171"/>
    </location>
</feature>
<feature type="coiled-coil region" evidence="1">
    <location>
        <begin position="2"/>
        <end position="29"/>
    </location>
</feature>
<reference evidence="3" key="1">
    <citation type="submission" date="2023-08" db="EMBL/GenBank/DDBJ databases">
        <authorList>
            <person name="Messyasz A."/>
            <person name="Mannisto M.K."/>
            <person name="Kerkhof L.J."/>
            <person name="Haggblom M."/>
        </authorList>
    </citation>
    <scope>NUCLEOTIDE SEQUENCE</scope>
    <source>
        <strain evidence="3">M8UP39</strain>
    </source>
</reference>
<evidence type="ECO:0000256" key="1">
    <source>
        <dbReference type="SAM" id="Coils"/>
    </source>
</evidence>
<gene>
    <name evidence="3" type="ORF">RBB81_02770</name>
</gene>
<proteinExistence type="predicted"/>
<keyword evidence="1" id="KW-0175">Coiled coil</keyword>